<feature type="domain" description="PTS EIIC type-2" evidence="10">
    <location>
        <begin position="9"/>
        <end position="447"/>
    </location>
</feature>
<feature type="transmembrane region" description="Helical" evidence="9">
    <location>
        <begin position="129"/>
        <end position="162"/>
    </location>
</feature>
<organism evidence="11 12">
    <name type="scientific">Aminobacter carboxidus</name>
    <dbReference type="NCBI Taxonomy" id="376165"/>
    <lineage>
        <taxon>Bacteria</taxon>
        <taxon>Pseudomonadati</taxon>
        <taxon>Pseudomonadota</taxon>
        <taxon>Alphaproteobacteria</taxon>
        <taxon>Hyphomicrobiales</taxon>
        <taxon>Phyllobacteriaceae</taxon>
        <taxon>Aminobacter</taxon>
    </lineage>
</organism>
<feature type="transmembrane region" description="Helical" evidence="9">
    <location>
        <begin position="413"/>
        <end position="446"/>
    </location>
</feature>
<evidence type="ECO:0000259" key="10">
    <source>
        <dbReference type="PROSITE" id="PS51104"/>
    </source>
</evidence>
<dbReference type="Pfam" id="PF03611">
    <property type="entry name" value="EIIC-GAT"/>
    <property type="match status" value="1"/>
</dbReference>
<evidence type="ECO:0000313" key="12">
    <source>
        <dbReference type="Proteomes" id="UP000532373"/>
    </source>
</evidence>
<feature type="transmembrane region" description="Helical" evidence="9">
    <location>
        <begin position="44"/>
        <end position="64"/>
    </location>
</feature>
<keyword evidence="4" id="KW-0762">Sugar transport</keyword>
<feature type="transmembrane region" description="Helical" evidence="9">
    <location>
        <begin position="182"/>
        <end position="200"/>
    </location>
</feature>
<protein>
    <submittedName>
        <fullName evidence="11">PTS system galactitol-specific IIC component</fullName>
    </submittedName>
</protein>
<dbReference type="GO" id="GO:0005886">
    <property type="term" value="C:plasma membrane"/>
    <property type="evidence" value="ECO:0007669"/>
    <property type="project" value="UniProtKB-SubCell"/>
</dbReference>
<evidence type="ECO:0000256" key="3">
    <source>
        <dbReference type="ARBA" id="ARBA00022475"/>
    </source>
</evidence>
<dbReference type="InterPro" id="IPR013853">
    <property type="entry name" value="EIIC-GAT"/>
</dbReference>
<dbReference type="PIRSF" id="PIRSF006304">
    <property type="entry name" value="GatC"/>
    <property type="match status" value="1"/>
</dbReference>
<evidence type="ECO:0000256" key="8">
    <source>
        <dbReference type="ARBA" id="ARBA00023136"/>
    </source>
</evidence>
<dbReference type="RefSeq" id="WP_184769629.1">
    <property type="nucleotide sequence ID" value="NZ_JACHGI010000005.1"/>
</dbReference>
<evidence type="ECO:0000256" key="7">
    <source>
        <dbReference type="ARBA" id="ARBA00022989"/>
    </source>
</evidence>
<keyword evidence="2" id="KW-0813">Transport</keyword>
<name>A0A8E1WEF6_9HYPH</name>
<dbReference type="PANTHER" id="PTHR37324:SF2">
    <property type="entry name" value="PTS SYSTEM GALACTITOL-SPECIFIC EIIC COMPONENT"/>
    <property type="match status" value="1"/>
</dbReference>
<feature type="transmembrane region" description="Helical" evidence="9">
    <location>
        <begin position="252"/>
        <end position="270"/>
    </location>
</feature>
<keyword evidence="6 9" id="KW-0812">Transmembrane</keyword>
<evidence type="ECO:0000256" key="4">
    <source>
        <dbReference type="ARBA" id="ARBA00022597"/>
    </source>
</evidence>
<evidence type="ECO:0000256" key="9">
    <source>
        <dbReference type="SAM" id="Phobius"/>
    </source>
</evidence>
<dbReference type="GO" id="GO:0015577">
    <property type="term" value="F:galactitol transmembrane transporter activity"/>
    <property type="evidence" value="ECO:0007669"/>
    <property type="project" value="InterPro"/>
</dbReference>
<evidence type="ECO:0000256" key="5">
    <source>
        <dbReference type="ARBA" id="ARBA00022683"/>
    </source>
</evidence>
<feature type="transmembrane region" description="Helical" evidence="9">
    <location>
        <begin position="340"/>
        <end position="359"/>
    </location>
</feature>
<evidence type="ECO:0000256" key="1">
    <source>
        <dbReference type="ARBA" id="ARBA00004651"/>
    </source>
</evidence>
<feature type="transmembrane region" description="Helical" evidence="9">
    <location>
        <begin position="12"/>
        <end position="32"/>
    </location>
</feature>
<sequence>MDSFLTGLKAAVDTLGATVLLPIVIFIIAVVLGAKVGKAFRAAITIGVAFIGINLVLGLMLGSIGDVAKAIVTNTGIQRDIVDVGWPSAAAIAFGSSVGLWVIPIGIAVNIALLLLRWTRTLNVDVWNFWHFAFVGSLATAATGSLGYGLAVAALVAALALLFADWSARAVQQFYGIPGVSVPHLASAQILPIAIVLNWVMDRIPGINKINISTETIEKRFGVFGEPVVLGLIIGLVLGLIAYYNAGDFGTVLSKVLTTGMTLAAVMLLLPRMVKVLMEGLLPVSDAAQEFVRKRTGDRELLVGLDSAILIGHPAAISSSLILVPIAIVLSIILPGNRVILFADLAVIPFIVAMTAPLLKGNVFRMVIVGTVTLALGFYVANALAPLFTSAAVSSGFEMPANAVQITSVVDGFLWIPYVIIEAIQGLAIAGLVLIAAVIALLFVLYRRNSAAWERAAGAEDEAEEAVPAIRAKASANA</sequence>
<keyword evidence="5" id="KW-0598">Phosphotransferase system</keyword>
<dbReference type="AlphaFoldDB" id="A0A8E1WEF6"/>
<evidence type="ECO:0000256" key="6">
    <source>
        <dbReference type="ARBA" id="ARBA00022692"/>
    </source>
</evidence>
<comment type="subcellular location">
    <subcellularLocation>
        <location evidence="1">Cell membrane</location>
        <topology evidence="1">Multi-pass membrane protein</topology>
    </subcellularLocation>
</comment>
<keyword evidence="7 9" id="KW-1133">Transmembrane helix</keyword>
<feature type="transmembrane region" description="Helical" evidence="9">
    <location>
        <begin position="301"/>
        <end position="334"/>
    </location>
</feature>
<dbReference type="Proteomes" id="UP000532373">
    <property type="component" value="Unassembled WGS sequence"/>
</dbReference>
<comment type="caution">
    <text evidence="11">The sequence shown here is derived from an EMBL/GenBank/DDBJ whole genome shotgun (WGS) entry which is preliminary data.</text>
</comment>
<gene>
    <name evidence="11" type="ORF">HNQ96_003100</name>
</gene>
<dbReference type="PANTHER" id="PTHR37324">
    <property type="entry name" value="PTS SYSTEM GALACTITOL-SPECIFIC EIIC COMPONENT"/>
    <property type="match status" value="1"/>
</dbReference>
<keyword evidence="3" id="KW-1003">Cell membrane</keyword>
<feature type="transmembrane region" description="Helical" evidence="9">
    <location>
        <begin position="366"/>
        <end position="393"/>
    </location>
</feature>
<evidence type="ECO:0000313" key="11">
    <source>
        <dbReference type="EMBL" id="MBB6467221.1"/>
    </source>
</evidence>
<dbReference type="EMBL" id="JACHGI010000005">
    <property type="protein sequence ID" value="MBB6467221.1"/>
    <property type="molecule type" value="Genomic_DNA"/>
</dbReference>
<dbReference type="PROSITE" id="PS51104">
    <property type="entry name" value="PTS_EIIC_TYPE_2"/>
    <property type="match status" value="1"/>
</dbReference>
<evidence type="ECO:0000256" key="2">
    <source>
        <dbReference type="ARBA" id="ARBA00022448"/>
    </source>
</evidence>
<accession>A0A8E1WEF6</accession>
<proteinExistence type="predicted"/>
<feature type="transmembrane region" description="Helical" evidence="9">
    <location>
        <begin position="221"/>
        <end position="246"/>
    </location>
</feature>
<keyword evidence="8 9" id="KW-0472">Membrane</keyword>
<dbReference type="GO" id="GO:0009401">
    <property type="term" value="P:phosphoenolpyruvate-dependent sugar phosphotransferase system"/>
    <property type="evidence" value="ECO:0007669"/>
    <property type="project" value="UniProtKB-KW"/>
</dbReference>
<feature type="transmembrane region" description="Helical" evidence="9">
    <location>
        <begin position="84"/>
        <end position="117"/>
    </location>
</feature>
<dbReference type="InterPro" id="IPR004703">
    <property type="entry name" value="PTS_sugar-sp_permease"/>
</dbReference>
<reference evidence="11 12" key="1">
    <citation type="submission" date="2020-08" db="EMBL/GenBank/DDBJ databases">
        <title>Genomic Encyclopedia of Type Strains, Phase IV (KMG-IV): sequencing the most valuable type-strain genomes for metagenomic binning, comparative biology and taxonomic classification.</title>
        <authorList>
            <person name="Goeker M."/>
        </authorList>
    </citation>
    <scope>NUCLEOTIDE SEQUENCE [LARGE SCALE GENOMIC DNA]</scope>
    <source>
        <strain evidence="11 12">DSM 17454</strain>
    </source>
</reference>
<dbReference type="InterPro" id="IPR013014">
    <property type="entry name" value="PTS_EIIC_2"/>
</dbReference>